<feature type="compositionally biased region" description="Low complexity" evidence="5">
    <location>
        <begin position="1118"/>
        <end position="1147"/>
    </location>
</feature>
<accession>A0A286U6X9</accession>
<evidence type="ECO:0000256" key="5">
    <source>
        <dbReference type="SAM" id="MobiDB-lite"/>
    </source>
</evidence>
<dbReference type="PROSITE" id="PS51700">
    <property type="entry name" value="SEPARIN"/>
    <property type="match status" value="1"/>
</dbReference>
<dbReference type="Proteomes" id="UP000217199">
    <property type="component" value="Unassembled WGS sequence"/>
</dbReference>
<evidence type="ECO:0000259" key="6">
    <source>
        <dbReference type="PROSITE" id="PS51700"/>
    </source>
</evidence>
<feature type="region of interest" description="Disordered" evidence="5">
    <location>
        <begin position="1475"/>
        <end position="1515"/>
    </location>
</feature>
<dbReference type="GO" id="GO:0005634">
    <property type="term" value="C:nucleus"/>
    <property type="evidence" value="ECO:0007669"/>
    <property type="project" value="InterPro"/>
</dbReference>
<dbReference type="EMBL" id="NBII01000010">
    <property type="protein sequence ID" value="PAV15294.1"/>
    <property type="molecule type" value="Genomic_DNA"/>
</dbReference>
<evidence type="ECO:0000313" key="7">
    <source>
        <dbReference type="EMBL" id="PAV15294.1"/>
    </source>
</evidence>
<dbReference type="OrthoDB" id="10255632at2759"/>
<dbReference type="GO" id="GO:0004197">
    <property type="term" value="F:cysteine-type endopeptidase activity"/>
    <property type="evidence" value="ECO:0007669"/>
    <property type="project" value="InterPro"/>
</dbReference>
<evidence type="ECO:0000256" key="3">
    <source>
        <dbReference type="ARBA" id="ARBA00022801"/>
    </source>
</evidence>
<dbReference type="InParanoid" id="A0A286U6X9"/>
<keyword evidence="4" id="KW-0159">Chromosome partition</keyword>
<protein>
    <recommendedName>
        <fullName evidence="2">separase</fullName>
        <ecNumber evidence="2">3.4.22.49</ecNumber>
    </recommendedName>
</protein>
<dbReference type="GO" id="GO:0072686">
    <property type="term" value="C:mitotic spindle"/>
    <property type="evidence" value="ECO:0007669"/>
    <property type="project" value="TreeGrafter"/>
</dbReference>
<dbReference type="PANTHER" id="PTHR12792:SF0">
    <property type="entry name" value="SEPARIN"/>
    <property type="match status" value="1"/>
</dbReference>
<evidence type="ECO:0000256" key="4">
    <source>
        <dbReference type="ARBA" id="ARBA00022829"/>
    </source>
</evidence>
<dbReference type="PANTHER" id="PTHR12792">
    <property type="entry name" value="EXTRA SPINDLE POLES 1-RELATED"/>
    <property type="match status" value="1"/>
</dbReference>
<feature type="region of interest" description="Disordered" evidence="5">
    <location>
        <begin position="1"/>
        <end position="60"/>
    </location>
</feature>
<sequence length="2043" mass="227870">MSSTRARRTLTTRTNEVDRLASKIHSNLKISEPAGGRTSSKSSTKSSLSTKPVQSPEEKKALAMRSINKVLQSLSSESAASSSAKAASMTGRIALNNLRTLCPGSVDTERAALSMAGKLLSLETYDSVIDIMTDIIHHLPTYYSYQEAQPKLSTPLSILQLPLPVSDVDPVVQNCILTYLSHGLSAVSKIVAGNLDFLDSFLDALKGPNSLHFWLSHLSQLPRKSLDALCKRAYVTLTTAFSDPSIPPLYALRIRVEALRYLSLCVDLDVTSFWEQCVKFASTYARDTNAPENEKEKTRTLLSCFQVIEEDAEGLRSGKGWITFCEYWMALAKRAGDMQTLNYIASHIRNAASSSKDLSQLVTRCCVSLTQLSASLESEEIDQDNASTLTKECVSIIRSLQKSFVNGSPLDGKLRRAVEKCRRGCIQSISRKNVSSALFSACLRLLDVIAVFFEQVIELMMGSEAERSDAFVAILDTLFQLSTAIFSPTNADRCDQAYNYLARSTRIVEKAPCTTSEEKRSASNYLRCLSGAFANIAGSLYKADRHGMAIRFLTQACPLSDRAASIFEESCDGDSPSVSEKDKIAWDAHRGQIYRRWELLGVCYMKSSDRKSAFNSFVKGIITFPYEDGQILQADIDLGTGDLELPSSLASAVDRLTHIGTTELLLEPRKISLLEPLLSRKASELIIGAILARQVRAVSHRTRTTSRAVVDTLLKDLTRVYDAKRFPIRRARTLVYKLEHMYYSGEASTSGLEVRTIVQEVQNLLSEKASIREDSGFSRLRPFYRIQALLWNILHSHRLGEDLHSIIGHSRIALDSVAIFVQEFVGAANQVEVREKTSSSGRSRNVVVEPATRPRTRSKSTKEPPAPRKTRSLKTRAPVTAENEVKSSSPKSSSHSEKRDLQPRECSILTGLLVMLSEMYDLLGLGRYRMQTLVLIRQLTEKFGNKNSEVFLQASAGLAYELAKLGKTASAKAILTPLSEGFSKDSIPSMGLVTLLLQYAEVLALCGEIPKSVEIYEQAAQLVLDVPEEEKSTATALRIRERAILLERTARAVNVFASIMDAKDNTSMSLKYLLQSLRLLNRATETLSRLNPKKPENNDIADPDPFAMPEVREALPETGNSSNLKSGSSKTQQQHQSSSSFSQSSGGTQLDGLEWRIACSLLNTQIRLSKTYAKRGSAREADYFSQQAEGLARVLHSSAWTARALLLRSDIQNLLGLENEAREALVEATELMKGRTESTVVKAQLISGERMIIKKEEDDARGEFEKAMEVLENLKKELNPIDKWAVEASKATLSDDGFAPVLRARILRQQVWLLRDELGEKYETTLEELLALPQLPHIEVHVNSMLGRLAIYDLHERFRSDMALNSLSESTIALPMGMSCEKSVFKPPQDILEALQQADEHFASDLSRFADRDSVTNVRCAAVTSALISTYKASLNVATEQTPAFAAHLLDMAASITIRRELIEAIAFKFPETSDRDDLQWPSETSKPRPFKDKSEPKGTGKGLFDDLSDDEDDDSKNADINLQKYWQHVLKKHQSLSFITEEDGEEYTSEINKLPHNWMVVTINLTEDKNALLVSRQRPNKDPLVFCIPFKGRDDDEDEHFDYYDAINELRSILSSSDAENRRASEIIKSDDRDAKAAWWAERKQLDLRMKGLVENIEFCWLGAFKTVLSQPIDLPSEHLTALRTRLEKVFRRILGSRDKKSQKAKLRLEDSLLELFASLPATCRDEELADLVYFVLDLYHFNGIPIALAEVDIDIVVVDLRSALDEHHARTRSGGLGIEKDAHTFLVLDKNLQEIPWESIPVLRGHSVSRVPSLAFITDRLDLARCQKGMDLDSEEQSSERDVDRVIVDPSKAFFLLNPSADLKGTEGRFKDWVKDLQKVGWEGIVGRAPSEQQFLNALSRKDLVVYFGHNGGEEYARSHKIRHLQRCAATMLWGCSSGALKDMGEFDRVGTPNNYMLAGCPSLVANLWDVTDRDIDKFAQAVFSKLRLEAGEVGKWKKGKRGPKDGKMSIVSAVAQSRDACKLKYLTGAAVVHYGIPYYL</sequence>
<dbReference type="Pfam" id="PF03568">
    <property type="entry name" value="Separin_C"/>
    <property type="match status" value="1"/>
</dbReference>
<dbReference type="GO" id="GO:0006508">
    <property type="term" value="P:proteolysis"/>
    <property type="evidence" value="ECO:0007669"/>
    <property type="project" value="InterPro"/>
</dbReference>
<dbReference type="GO" id="GO:0005737">
    <property type="term" value="C:cytoplasm"/>
    <property type="evidence" value="ECO:0007669"/>
    <property type="project" value="TreeGrafter"/>
</dbReference>
<comment type="caution">
    <text evidence="7">The sequence shown here is derived from an EMBL/GenBank/DDBJ whole genome shotgun (WGS) entry which is preliminary data.</text>
</comment>
<feature type="domain" description="Peptidase C50" evidence="6">
    <location>
        <begin position="1852"/>
        <end position="1949"/>
    </location>
</feature>
<comment type="catalytic activity">
    <reaction evidence="1">
        <text>All bonds known to be hydrolyzed by this endopeptidase have arginine in P1 and an acidic residue in P4. P6 is often occupied by an acidic residue or by a hydroxy-amino-acid residue, the phosphorylation of which enhances cleavage.</text>
        <dbReference type="EC" id="3.4.22.49"/>
    </reaction>
</comment>
<dbReference type="EC" id="3.4.22.49" evidence="2"/>
<dbReference type="GO" id="GO:0044732">
    <property type="term" value="C:mitotic spindle pole body"/>
    <property type="evidence" value="ECO:0007669"/>
    <property type="project" value="TreeGrafter"/>
</dbReference>
<keyword evidence="3" id="KW-0378">Hydrolase</keyword>
<dbReference type="InterPro" id="IPR005314">
    <property type="entry name" value="Peptidase_C50"/>
</dbReference>
<feature type="compositionally biased region" description="Basic and acidic residues" evidence="5">
    <location>
        <begin position="1486"/>
        <end position="1499"/>
    </location>
</feature>
<dbReference type="STRING" id="2282107.A0A286U6X9"/>
<evidence type="ECO:0000313" key="8">
    <source>
        <dbReference type="Proteomes" id="UP000217199"/>
    </source>
</evidence>
<evidence type="ECO:0000256" key="1">
    <source>
        <dbReference type="ARBA" id="ARBA00000451"/>
    </source>
</evidence>
<feature type="compositionally biased region" description="Low complexity" evidence="5">
    <location>
        <begin position="38"/>
        <end position="51"/>
    </location>
</feature>
<organism evidence="7 8">
    <name type="scientific">Pyrrhoderma noxium</name>
    <dbReference type="NCBI Taxonomy" id="2282107"/>
    <lineage>
        <taxon>Eukaryota</taxon>
        <taxon>Fungi</taxon>
        <taxon>Dikarya</taxon>
        <taxon>Basidiomycota</taxon>
        <taxon>Agaricomycotina</taxon>
        <taxon>Agaricomycetes</taxon>
        <taxon>Hymenochaetales</taxon>
        <taxon>Hymenochaetaceae</taxon>
        <taxon>Pyrrhoderma</taxon>
    </lineage>
</organism>
<feature type="region of interest" description="Disordered" evidence="5">
    <location>
        <begin position="832"/>
        <end position="902"/>
    </location>
</feature>
<name>A0A286U6X9_9AGAM</name>
<feature type="region of interest" description="Disordered" evidence="5">
    <location>
        <begin position="1115"/>
        <end position="1147"/>
    </location>
</feature>
<reference evidence="7 8" key="1">
    <citation type="journal article" date="2017" name="Mol. Ecol.">
        <title>Comparative and population genomic landscape of Phellinus noxius: A hypervariable fungus causing root rot in trees.</title>
        <authorList>
            <person name="Chung C.L."/>
            <person name="Lee T.J."/>
            <person name="Akiba M."/>
            <person name="Lee H.H."/>
            <person name="Kuo T.H."/>
            <person name="Liu D."/>
            <person name="Ke H.M."/>
            <person name="Yokoi T."/>
            <person name="Roa M.B."/>
            <person name="Lu M.J."/>
            <person name="Chang Y.Y."/>
            <person name="Ann P.J."/>
            <person name="Tsai J.N."/>
            <person name="Chen C.Y."/>
            <person name="Tzean S.S."/>
            <person name="Ota Y."/>
            <person name="Hattori T."/>
            <person name="Sahashi N."/>
            <person name="Liou R.F."/>
            <person name="Kikuchi T."/>
            <person name="Tsai I.J."/>
        </authorList>
    </citation>
    <scope>NUCLEOTIDE SEQUENCE [LARGE SCALE GENOMIC DNA]</scope>
    <source>
        <strain evidence="7 8">FFPRI411160</strain>
    </source>
</reference>
<dbReference type="InterPro" id="IPR030397">
    <property type="entry name" value="SEPARIN_core_dom"/>
</dbReference>
<gene>
    <name evidence="7" type="ORF">PNOK_0905500</name>
</gene>
<proteinExistence type="predicted"/>
<feature type="compositionally biased region" description="Basic residues" evidence="5">
    <location>
        <begin position="1"/>
        <end position="10"/>
    </location>
</feature>
<keyword evidence="8" id="KW-1185">Reference proteome</keyword>
<evidence type="ECO:0000256" key="2">
    <source>
        <dbReference type="ARBA" id="ARBA00012489"/>
    </source>
</evidence>
<dbReference type="GO" id="GO:0051307">
    <property type="term" value="P:meiotic chromosome separation"/>
    <property type="evidence" value="ECO:0007669"/>
    <property type="project" value="TreeGrafter"/>
</dbReference>